<organism evidence="5 6">
    <name type="scientific">Nocardia salmonicida</name>
    <dbReference type="NCBI Taxonomy" id="53431"/>
    <lineage>
        <taxon>Bacteria</taxon>
        <taxon>Bacillati</taxon>
        <taxon>Actinomycetota</taxon>
        <taxon>Actinomycetes</taxon>
        <taxon>Mycobacteriales</taxon>
        <taxon>Nocardiaceae</taxon>
        <taxon>Nocardia</taxon>
    </lineage>
</organism>
<dbReference type="Pfam" id="PF00293">
    <property type="entry name" value="NUDIX"/>
    <property type="match status" value="1"/>
</dbReference>
<comment type="cofactor">
    <cofactor evidence="1">
        <name>Mg(2+)</name>
        <dbReference type="ChEBI" id="CHEBI:18420"/>
    </cofactor>
</comment>
<dbReference type="PRINTS" id="PR00502">
    <property type="entry name" value="NUDIXFAMILY"/>
</dbReference>
<dbReference type="InterPro" id="IPR015797">
    <property type="entry name" value="NUDIX_hydrolase-like_dom_sf"/>
</dbReference>
<evidence type="ECO:0000256" key="2">
    <source>
        <dbReference type="ARBA" id="ARBA00022801"/>
    </source>
</evidence>
<keyword evidence="2 5" id="KW-0378">Hydrolase</keyword>
<proteinExistence type="predicted"/>
<name>A0ABZ1N3M2_9NOCA</name>
<evidence type="ECO:0000256" key="3">
    <source>
        <dbReference type="ARBA" id="ARBA00022842"/>
    </source>
</evidence>
<keyword evidence="6" id="KW-1185">Reference proteome</keyword>
<evidence type="ECO:0000313" key="5">
    <source>
        <dbReference type="EMBL" id="WTY34485.1"/>
    </source>
</evidence>
<sequence>MKSERIEGIAKFPRKRMGAGALFVDELNRVLLVEPTYKDYWEIPGGVVEAGESPYTAVVREVREELALDISPGRLLVVDWVPPGLYPDDGVMMIFDGTVLIADQVSAISLQDDELRSWAWCDDVEIAKRLPDIMTRRVAAALRARNQRSSAYLEDGYGAA</sequence>
<evidence type="ECO:0000313" key="6">
    <source>
        <dbReference type="Proteomes" id="UP001621418"/>
    </source>
</evidence>
<keyword evidence="3" id="KW-0460">Magnesium</keyword>
<feature type="domain" description="Nudix hydrolase" evidence="4">
    <location>
        <begin position="13"/>
        <end position="144"/>
    </location>
</feature>
<dbReference type="Proteomes" id="UP001621418">
    <property type="component" value="Chromosome"/>
</dbReference>
<dbReference type="RefSeq" id="WP_405146870.1">
    <property type="nucleotide sequence ID" value="NZ_CP109527.1"/>
</dbReference>
<gene>
    <name evidence="5" type="ORF">OG308_24630</name>
</gene>
<reference evidence="5 6" key="1">
    <citation type="submission" date="2022-10" db="EMBL/GenBank/DDBJ databases">
        <title>The complete genomes of actinobacterial strains from the NBC collection.</title>
        <authorList>
            <person name="Joergensen T.S."/>
            <person name="Alvarez Arevalo M."/>
            <person name="Sterndorff E.B."/>
            <person name="Faurdal D."/>
            <person name="Vuksanovic O."/>
            <person name="Mourched A.-S."/>
            <person name="Charusanti P."/>
            <person name="Shaw S."/>
            <person name="Blin K."/>
            <person name="Weber T."/>
        </authorList>
    </citation>
    <scope>NUCLEOTIDE SEQUENCE [LARGE SCALE GENOMIC DNA]</scope>
    <source>
        <strain evidence="5 6">NBC_01413</strain>
    </source>
</reference>
<evidence type="ECO:0000259" key="4">
    <source>
        <dbReference type="PROSITE" id="PS51462"/>
    </source>
</evidence>
<accession>A0ABZ1N3M2</accession>
<dbReference type="Gene3D" id="3.90.79.10">
    <property type="entry name" value="Nucleoside Triphosphate Pyrophosphohydrolase"/>
    <property type="match status" value="1"/>
</dbReference>
<dbReference type="SUPFAM" id="SSF55811">
    <property type="entry name" value="Nudix"/>
    <property type="match status" value="1"/>
</dbReference>
<protein>
    <submittedName>
        <fullName evidence="5">NUDIX hydrolase</fullName>
    </submittedName>
</protein>
<dbReference type="EMBL" id="CP109527">
    <property type="protein sequence ID" value="WTY34485.1"/>
    <property type="molecule type" value="Genomic_DNA"/>
</dbReference>
<dbReference type="PROSITE" id="PS51462">
    <property type="entry name" value="NUDIX"/>
    <property type="match status" value="1"/>
</dbReference>
<evidence type="ECO:0000256" key="1">
    <source>
        <dbReference type="ARBA" id="ARBA00001946"/>
    </source>
</evidence>
<dbReference type="PANTHER" id="PTHR43046:SF12">
    <property type="entry name" value="GDP-MANNOSE MANNOSYL HYDROLASE"/>
    <property type="match status" value="1"/>
</dbReference>
<dbReference type="InterPro" id="IPR020476">
    <property type="entry name" value="Nudix_hydrolase"/>
</dbReference>
<dbReference type="CDD" id="cd18876">
    <property type="entry name" value="NUDIX_Hydrolase"/>
    <property type="match status" value="1"/>
</dbReference>
<dbReference type="GO" id="GO:0016787">
    <property type="term" value="F:hydrolase activity"/>
    <property type="evidence" value="ECO:0007669"/>
    <property type="project" value="UniProtKB-KW"/>
</dbReference>
<dbReference type="PANTHER" id="PTHR43046">
    <property type="entry name" value="GDP-MANNOSE MANNOSYL HYDROLASE"/>
    <property type="match status" value="1"/>
</dbReference>
<dbReference type="InterPro" id="IPR000086">
    <property type="entry name" value="NUDIX_hydrolase_dom"/>
</dbReference>